<dbReference type="InterPro" id="IPR003265">
    <property type="entry name" value="HhH-GPD_domain"/>
</dbReference>
<evidence type="ECO:0000256" key="6">
    <source>
        <dbReference type="ARBA" id="ARBA00022723"/>
    </source>
</evidence>
<comment type="cofactor">
    <cofactor evidence="2">
        <name>[4Fe-4S] cluster</name>
        <dbReference type="ChEBI" id="CHEBI:49883"/>
    </cofactor>
</comment>
<proteinExistence type="inferred from homology"/>
<evidence type="ECO:0000256" key="1">
    <source>
        <dbReference type="ARBA" id="ARBA00000843"/>
    </source>
</evidence>
<keyword evidence="12" id="KW-0326">Glycosidase</keyword>
<evidence type="ECO:0000256" key="12">
    <source>
        <dbReference type="ARBA" id="ARBA00023295"/>
    </source>
</evidence>
<dbReference type="Proteomes" id="UP001594351">
    <property type="component" value="Unassembled WGS sequence"/>
</dbReference>
<dbReference type="InterPro" id="IPR004036">
    <property type="entry name" value="Endonuclease-III-like_CS2"/>
</dbReference>
<organism evidence="14 15">
    <name type="scientific">candidate division CSSED10-310 bacterium</name>
    <dbReference type="NCBI Taxonomy" id="2855610"/>
    <lineage>
        <taxon>Bacteria</taxon>
        <taxon>Bacteria division CSSED10-310</taxon>
    </lineage>
</organism>
<keyword evidence="9" id="KW-0408">Iron</keyword>
<dbReference type="Gene3D" id="1.10.340.30">
    <property type="entry name" value="Hypothetical protein, domain 2"/>
    <property type="match status" value="1"/>
</dbReference>
<evidence type="ECO:0000256" key="3">
    <source>
        <dbReference type="ARBA" id="ARBA00008343"/>
    </source>
</evidence>
<evidence type="ECO:0000256" key="9">
    <source>
        <dbReference type="ARBA" id="ARBA00023004"/>
    </source>
</evidence>
<keyword evidence="10" id="KW-0411">Iron-sulfur</keyword>
<dbReference type="PROSITE" id="PS01155">
    <property type="entry name" value="ENDONUCLEASE_III_2"/>
    <property type="match status" value="1"/>
</dbReference>
<keyword evidence="6" id="KW-0479">Metal-binding</keyword>
<comment type="catalytic activity">
    <reaction evidence="1">
        <text>Hydrolyzes free adenine bases from 7,8-dihydro-8-oxoguanine:adenine mismatched double-stranded DNA, leaving an apurinic site.</text>
        <dbReference type="EC" id="3.2.2.31"/>
    </reaction>
</comment>
<feature type="domain" description="HhH-GPD" evidence="13">
    <location>
        <begin position="62"/>
        <end position="210"/>
    </location>
</feature>
<dbReference type="EC" id="3.2.2.31" evidence="4"/>
<dbReference type="Pfam" id="PF00633">
    <property type="entry name" value="HHH"/>
    <property type="match status" value="1"/>
</dbReference>
<evidence type="ECO:0000256" key="8">
    <source>
        <dbReference type="ARBA" id="ARBA00022801"/>
    </source>
</evidence>
<dbReference type="PANTHER" id="PTHR42944">
    <property type="entry name" value="ADENINE DNA GLYCOSYLASE"/>
    <property type="match status" value="1"/>
</dbReference>
<evidence type="ECO:0000259" key="13">
    <source>
        <dbReference type="SMART" id="SM00478"/>
    </source>
</evidence>
<dbReference type="InterPro" id="IPR000445">
    <property type="entry name" value="HhH_motif"/>
</dbReference>
<evidence type="ECO:0000256" key="10">
    <source>
        <dbReference type="ARBA" id="ARBA00023014"/>
    </source>
</evidence>
<dbReference type="Gene3D" id="1.10.1670.10">
    <property type="entry name" value="Helix-hairpin-Helix base-excision DNA repair enzymes (C-terminal)"/>
    <property type="match status" value="1"/>
</dbReference>
<keyword evidence="11" id="KW-0234">DNA repair</keyword>
<evidence type="ECO:0000256" key="11">
    <source>
        <dbReference type="ARBA" id="ARBA00023204"/>
    </source>
</evidence>
<dbReference type="SUPFAM" id="SSF48150">
    <property type="entry name" value="DNA-glycosylase"/>
    <property type="match status" value="1"/>
</dbReference>
<keyword evidence="8" id="KW-0378">Hydrolase</keyword>
<reference evidence="14 15" key="1">
    <citation type="submission" date="2024-09" db="EMBL/GenBank/DDBJ databases">
        <title>Laminarin stimulates single cell rates of sulfate reduction while oxygen inhibits transcriptomic activity in coastal marine sediment.</title>
        <authorList>
            <person name="Lindsay M."/>
            <person name="Orcutt B."/>
            <person name="Emerson D."/>
            <person name="Stepanauskas R."/>
            <person name="D'Angelo T."/>
        </authorList>
    </citation>
    <scope>NUCLEOTIDE SEQUENCE [LARGE SCALE GENOMIC DNA]</scope>
    <source>
        <strain evidence="14">SAG AM-311-K15</strain>
    </source>
</reference>
<evidence type="ECO:0000256" key="4">
    <source>
        <dbReference type="ARBA" id="ARBA00012045"/>
    </source>
</evidence>
<keyword evidence="7" id="KW-0227">DNA damage</keyword>
<evidence type="ECO:0000313" key="15">
    <source>
        <dbReference type="Proteomes" id="UP001594351"/>
    </source>
</evidence>
<dbReference type="CDD" id="cd00056">
    <property type="entry name" value="ENDO3c"/>
    <property type="match status" value="1"/>
</dbReference>
<gene>
    <name evidence="14" type="ORF">ACFL27_10055</name>
</gene>
<dbReference type="PANTHER" id="PTHR42944:SF1">
    <property type="entry name" value="ADENINE DNA GLYCOSYLASE"/>
    <property type="match status" value="1"/>
</dbReference>
<dbReference type="InterPro" id="IPR011257">
    <property type="entry name" value="DNA_glycosylase"/>
</dbReference>
<evidence type="ECO:0000313" key="14">
    <source>
        <dbReference type="EMBL" id="MFC1850522.1"/>
    </source>
</evidence>
<dbReference type="InterPro" id="IPR023170">
    <property type="entry name" value="HhH_base_excis_C"/>
</dbReference>
<dbReference type="EMBL" id="JBHPBY010000105">
    <property type="protein sequence ID" value="MFC1850522.1"/>
    <property type="molecule type" value="Genomic_DNA"/>
</dbReference>
<protein>
    <recommendedName>
        <fullName evidence="5">Adenine DNA glycosylase</fullName>
        <ecNumber evidence="4">3.2.2.31</ecNumber>
    </recommendedName>
</protein>
<accession>A0ABV6YWD1</accession>
<keyword evidence="15" id="KW-1185">Reference proteome</keyword>
<dbReference type="InterPro" id="IPR044298">
    <property type="entry name" value="MIG/MutY"/>
</dbReference>
<dbReference type="Pfam" id="PF00730">
    <property type="entry name" value="HhH-GPD"/>
    <property type="match status" value="1"/>
</dbReference>
<evidence type="ECO:0000256" key="5">
    <source>
        <dbReference type="ARBA" id="ARBA00022023"/>
    </source>
</evidence>
<dbReference type="SMART" id="SM00478">
    <property type="entry name" value="ENDO3c"/>
    <property type="match status" value="1"/>
</dbReference>
<name>A0ABV6YWD1_UNCC1</name>
<evidence type="ECO:0000256" key="7">
    <source>
        <dbReference type="ARBA" id="ARBA00022763"/>
    </source>
</evidence>
<evidence type="ECO:0000256" key="2">
    <source>
        <dbReference type="ARBA" id="ARBA00001966"/>
    </source>
</evidence>
<sequence>MLIPAAQAQHQRLQKQIEFEGLSEATSSCFRQCIYDYYHRAGRDFPWRSSTEPYHIFISEIMLQQTQTDRVLKKYPAFIKEFPDFQTLSSSSLPEILSLWQGLGYNRRALALKKSAHIITAEHGGILPDNPDILKQLPGIGKATAASISVFAFNKPIVFIETNIRTVYLYFFFSGADHVSDHQIIPLVDRTLDRHNPHKWYSALMDFGADLKKTCRHLNKKSAHYTRQSPFKGSNRRIRGLVLKILLQQGKIHLQTLIETVGERPQRVETIIRQLQSEGFLELQGPWCYLRNEPA</sequence>
<comment type="caution">
    <text evidence="14">The sequence shown here is derived from an EMBL/GenBank/DDBJ whole genome shotgun (WGS) entry which is preliminary data.</text>
</comment>
<comment type="similarity">
    <text evidence="3">Belongs to the Nth/MutY family.</text>
</comment>